<organism evidence="1 2">
    <name type="scientific">Ophiocordyceps polyrhachis-furcata BCC 54312</name>
    <dbReference type="NCBI Taxonomy" id="1330021"/>
    <lineage>
        <taxon>Eukaryota</taxon>
        <taxon>Fungi</taxon>
        <taxon>Dikarya</taxon>
        <taxon>Ascomycota</taxon>
        <taxon>Pezizomycotina</taxon>
        <taxon>Sordariomycetes</taxon>
        <taxon>Hypocreomycetidae</taxon>
        <taxon>Hypocreales</taxon>
        <taxon>Ophiocordycipitaceae</taxon>
        <taxon>Ophiocordyceps</taxon>
    </lineage>
</organism>
<dbReference type="OrthoDB" id="3535423at2759"/>
<keyword evidence="2" id="KW-1185">Reference proteome</keyword>
<dbReference type="STRING" id="1330021.A0A367L0Y4"/>
<protein>
    <recommendedName>
        <fullName evidence="3">NAD(P)-binding domain-containing protein</fullName>
    </recommendedName>
</protein>
<proteinExistence type="predicted"/>
<dbReference type="Proteomes" id="UP000253664">
    <property type="component" value="Unassembled WGS sequence"/>
</dbReference>
<comment type="caution">
    <text evidence="1">The sequence shown here is derived from an EMBL/GenBank/DDBJ whole genome shotgun (WGS) entry which is preliminary data.</text>
</comment>
<gene>
    <name evidence="1" type="ORF">L249_7861</name>
</gene>
<dbReference type="Gene3D" id="3.40.50.720">
    <property type="entry name" value="NAD(P)-binding Rossmann-like Domain"/>
    <property type="match status" value="1"/>
</dbReference>
<name>A0A367L0Y4_9HYPO</name>
<dbReference type="AlphaFoldDB" id="A0A367L0Y4"/>
<reference evidence="1 2" key="1">
    <citation type="journal article" date="2015" name="BMC Genomics">
        <title>Insights from the genome of Ophiocordyceps polyrhachis-furcata to pathogenicity and host specificity in insect fungi.</title>
        <authorList>
            <person name="Wichadakul D."/>
            <person name="Kobmoo N."/>
            <person name="Ingsriswang S."/>
            <person name="Tangphatsornruang S."/>
            <person name="Chantasingh D."/>
            <person name="Luangsa-ard J.J."/>
            <person name="Eurwilaichitr L."/>
        </authorList>
    </citation>
    <scope>NUCLEOTIDE SEQUENCE [LARGE SCALE GENOMIC DNA]</scope>
    <source>
        <strain evidence="1 2">BCC 54312</strain>
    </source>
</reference>
<dbReference type="PANTHER" id="PTHR14097:SF8">
    <property type="entry name" value="NAD(P)-BINDING DOMAIN-CONTAINING PROTEIN"/>
    <property type="match status" value="1"/>
</dbReference>
<dbReference type="PANTHER" id="PTHR14097">
    <property type="entry name" value="OXIDOREDUCTASE HTATIP2"/>
    <property type="match status" value="1"/>
</dbReference>
<evidence type="ECO:0008006" key="3">
    <source>
        <dbReference type="Google" id="ProtNLM"/>
    </source>
</evidence>
<evidence type="ECO:0000313" key="2">
    <source>
        <dbReference type="Proteomes" id="UP000253664"/>
    </source>
</evidence>
<dbReference type="EMBL" id="LKCN02000022">
    <property type="protein sequence ID" value="RCI08057.1"/>
    <property type="molecule type" value="Genomic_DNA"/>
</dbReference>
<evidence type="ECO:0000313" key="1">
    <source>
        <dbReference type="EMBL" id="RCI08057.1"/>
    </source>
</evidence>
<dbReference type="InterPro" id="IPR036291">
    <property type="entry name" value="NAD(P)-bd_dom_sf"/>
</dbReference>
<dbReference type="SUPFAM" id="SSF51735">
    <property type="entry name" value="NAD(P)-binding Rossmann-fold domains"/>
    <property type="match status" value="1"/>
</dbReference>
<accession>A0A367L0Y4</accession>
<sequence length="253" mass="27330">MKLIVAGGTGFVGSEIIRQALAHPAVTSVVALARRETPVPPDAPPGKLKSVVCSDFDNYPEDIKRELAGADACVWYNAIVLGFGFFSVWAPQLRSVSWEQTCKICRDYALTGIKTLARLPRSDPSRPLRFVYISGSNAVRDPAKKPWVLGDYCIMRGDIESRVLGYARESQGALQVAVAKPGLIHVPDSTGQLMRALQFVGCALIGLPQITITDIAAALLDQAVNGINQETLDNENLARIGQKALTVQQEKAS</sequence>